<dbReference type="Proteomes" id="UP000095767">
    <property type="component" value="Unassembled WGS sequence"/>
</dbReference>
<evidence type="ECO:0000313" key="2">
    <source>
        <dbReference type="Proteomes" id="UP000095767"/>
    </source>
</evidence>
<comment type="caution">
    <text evidence="1">The sequence shown here is derived from an EMBL/GenBank/DDBJ whole genome shotgun (WGS) entry which is preliminary data.</text>
</comment>
<accession>A0A1E5UMP8</accession>
<gene>
    <name evidence="1" type="ORF">BAE44_0024816</name>
</gene>
<sequence length="100" mass="11304">MNNRRIYCRLQSSNQMRGAARFLVQSATRHIKPVNGLARTMTMTPQRHGKENTSSESVIVKDEYVEPLVAFSRPPPLPPVLGPLFVLSFFEMSIGDEDNK</sequence>
<protein>
    <submittedName>
        <fullName evidence="1">Uncharacterized protein</fullName>
    </submittedName>
</protein>
<proteinExistence type="predicted"/>
<evidence type="ECO:0000313" key="1">
    <source>
        <dbReference type="EMBL" id="OEL14164.1"/>
    </source>
</evidence>
<dbReference type="AlphaFoldDB" id="A0A1E5UMP8"/>
<dbReference type="EMBL" id="LWDX02070901">
    <property type="protein sequence ID" value="OEL14164.1"/>
    <property type="molecule type" value="Genomic_DNA"/>
</dbReference>
<name>A0A1E5UMP8_9POAL</name>
<keyword evidence="2" id="KW-1185">Reference proteome</keyword>
<dbReference type="OrthoDB" id="685778at2759"/>
<organism evidence="1 2">
    <name type="scientific">Dichanthelium oligosanthes</name>
    <dbReference type="NCBI Taxonomy" id="888268"/>
    <lineage>
        <taxon>Eukaryota</taxon>
        <taxon>Viridiplantae</taxon>
        <taxon>Streptophyta</taxon>
        <taxon>Embryophyta</taxon>
        <taxon>Tracheophyta</taxon>
        <taxon>Spermatophyta</taxon>
        <taxon>Magnoliopsida</taxon>
        <taxon>Liliopsida</taxon>
        <taxon>Poales</taxon>
        <taxon>Poaceae</taxon>
        <taxon>PACMAD clade</taxon>
        <taxon>Panicoideae</taxon>
        <taxon>Panicodae</taxon>
        <taxon>Paniceae</taxon>
        <taxon>Dichantheliinae</taxon>
        <taxon>Dichanthelium</taxon>
    </lineage>
</organism>
<reference evidence="1 2" key="1">
    <citation type="submission" date="2016-09" db="EMBL/GenBank/DDBJ databases">
        <title>The draft genome of Dichanthelium oligosanthes: A C3 panicoid grass species.</title>
        <authorList>
            <person name="Studer A.J."/>
            <person name="Schnable J.C."/>
            <person name="Brutnell T.P."/>
        </authorList>
    </citation>
    <scope>NUCLEOTIDE SEQUENCE [LARGE SCALE GENOMIC DNA]</scope>
    <source>
        <strain evidence="2">cv. Kellogg 1175</strain>
        <tissue evidence="1">Leaf</tissue>
    </source>
</reference>